<dbReference type="PROSITE" id="PS00447">
    <property type="entry name" value="DNA_POLYMERASE_A"/>
    <property type="match status" value="1"/>
</dbReference>
<dbReference type="EC" id="2.7.7.7" evidence="2 15"/>
<feature type="domain" description="5'-3' exonuclease" evidence="19">
    <location>
        <begin position="7"/>
        <end position="269"/>
    </location>
</feature>
<dbReference type="PANTHER" id="PTHR10133">
    <property type="entry name" value="DNA POLYMERASE I"/>
    <property type="match status" value="1"/>
</dbReference>
<dbReference type="InterPro" id="IPR018320">
    <property type="entry name" value="DNA_polymerase_1"/>
</dbReference>
<dbReference type="FunFam" id="1.10.150.20:FF:000003">
    <property type="entry name" value="DNA polymerase I"/>
    <property type="match status" value="1"/>
</dbReference>
<accession>A0A5C7FQB1</accession>
<dbReference type="FunFam" id="1.20.1060.10:FF:000001">
    <property type="entry name" value="DNA polymerase I"/>
    <property type="match status" value="1"/>
</dbReference>
<dbReference type="SMART" id="SM00482">
    <property type="entry name" value="POLAc"/>
    <property type="match status" value="1"/>
</dbReference>
<dbReference type="EMBL" id="VOXD01000010">
    <property type="protein sequence ID" value="TXF89982.1"/>
    <property type="molecule type" value="Genomic_DNA"/>
</dbReference>
<keyword evidence="12 16" id="KW-0238">DNA-binding</keyword>
<evidence type="ECO:0000256" key="14">
    <source>
        <dbReference type="ARBA" id="ARBA00049244"/>
    </source>
</evidence>
<dbReference type="SUPFAM" id="SSF56672">
    <property type="entry name" value="DNA/RNA polymerases"/>
    <property type="match status" value="1"/>
</dbReference>
<evidence type="ECO:0000256" key="4">
    <source>
        <dbReference type="ARBA" id="ARBA00022679"/>
    </source>
</evidence>
<evidence type="ECO:0000256" key="10">
    <source>
        <dbReference type="ARBA" id="ARBA00022839"/>
    </source>
</evidence>
<comment type="similarity">
    <text evidence="1 16">Belongs to the DNA polymerase type-A family.</text>
</comment>
<dbReference type="InterPro" id="IPR019760">
    <property type="entry name" value="DNA-dir_DNA_pol_A_CS"/>
</dbReference>
<dbReference type="SUPFAM" id="SSF47807">
    <property type="entry name" value="5' to 3' exonuclease, C-terminal subdomain"/>
    <property type="match status" value="1"/>
</dbReference>
<keyword evidence="7" id="KW-0540">Nuclease</keyword>
<keyword evidence="8 16" id="KW-0227">DNA damage</keyword>
<dbReference type="CDD" id="cd09859">
    <property type="entry name" value="PIN_53EXO"/>
    <property type="match status" value="1"/>
</dbReference>
<gene>
    <name evidence="16 21" type="primary">polA</name>
    <name evidence="21" type="ORF">FUA23_08495</name>
</gene>
<dbReference type="GO" id="GO:0003887">
    <property type="term" value="F:DNA-directed DNA polymerase activity"/>
    <property type="evidence" value="ECO:0007669"/>
    <property type="project" value="UniProtKB-UniRule"/>
</dbReference>
<dbReference type="SMART" id="SM00279">
    <property type="entry name" value="HhH2"/>
    <property type="match status" value="1"/>
</dbReference>
<dbReference type="AlphaFoldDB" id="A0A5C7FQB1"/>
<dbReference type="FunFam" id="1.10.150.20:FF:000002">
    <property type="entry name" value="DNA polymerase I"/>
    <property type="match status" value="1"/>
</dbReference>
<comment type="catalytic activity">
    <reaction evidence="14 16">
        <text>DNA(n) + a 2'-deoxyribonucleoside 5'-triphosphate = DNA(n+1) + diphosphate</text>
        <dbReference type="Rhea" id="RHEA:22508"/>
        <dbReference type="Rhea" id="RHEA-COMP:17339"/>
        <dbReference type="Rhea" id="RHEA-COMP:17340"/>
        <dbReference type="ChEBI" id="CHEBI:33019"/>
        <dbReference type="ChEBI" id="CHEBI:61560"/>
        <dbReference type="ChEBI" id="CHEBI:173112"/>
        <dbReference type="EC" id="2.7.7.7"/>
    </reaction>
</comment>
<evidence type="ECO:0000256" key="13">
    <source>
        <dbReference type="ARBA" id="ARBA00023204"/>
    </source>
</evidence>
<name>A0A5C7FQB1_9BACT</name>
<evidence type="ECO:0000256" key="15">
    <source>
        <dbReference type="NCBIfam" id="TIGR00593"/>
    </source>
</evidence>
<keyword evidence="13 16" id="KW-0234">DNA repair</keyword>
<dbReference type="RefSeq" id="WP_147930302.1">
    <property type="nucleotide sequence ID" value="NZ_VOXD01000010.1"/>
</dbReference>
<evidence type="ECO:0000259" key="20">
    <source>
        <dbReference type="SMART" id="SM00482"/>
    </source>
</evidence>
<evidence type="ECO:0000256" key="12">
    <source>
        <dbReference type="ARBA" id="ARBA00023125"/>
    </source>
</evidence>
<keyword evidence="5 16" id="KW-0548">Nucleotidyltransferase</keyword>
<dbReference type="Pfam" id="PF01612">
    <property type="entry name" value="DNA_pol_A_exo1"/>
    <property type="match status" value="1"/>
</dbReference>
<evidence type="ECO:0000313" key="21">
    <source>
        <dbReference type="EMBL" id="TXF89982.1"/>
    </source>
</evidence>
<evidence type="ECO:0000256" key="8">
    <source>
        <dbReference type="ARBA" id="ARBA00022763"/>
    </source>
</evidence>
<dbReference type="CDD" id="cd08637">
    <property type="entry name" value="DNA_pol_A_pol_I_C"/>
    <property type="match status" value="1"/>
</dbReference>
<dbReference type="InterPro" id="IPR012337">
    <property type="entry name" value="RNaseH-like_sf"/>
</dbReference>
<dbReference type="PANTHER" id="PTHR10133:SF27">
    <property type="entry name" value="DNA POLYMERASE NU"/>
    <property type="match status" value="1"/>
</dbReference>
<evidence type="ECO:0000313" key="22">
    <source>
        <dbReference type="Proteomes" id="UP000321907"/>
    </source>
</evidence>
<keyword evidence="11 16" id="KW-0239">DNA-directed DNA polymerase</keyword>
<feature type="region of interest" description="Disordered" evidence="17">
    <location>
        <begin position="312"/>
        <end position="332"/>
    </location>
</feature>
<dbReference type="SUPFAM" id="SSF88723">
    <property type="entry name" value="PIN domain-like"/>
    <property type="match status" value="1"/>
</dbReference>
<dbReference type="GO" id="GO:0006302">
    <property type="term" value="P:double-strand break repair"/>
    <property type="evidence" value="ECO:0007669"/>
    <property type="project" value="TreeGrafter"/>
</dbReference>
<dbReference type="Gene3D" id="3.30.70.370">
    <property type="match status" value="1"/>
</dbReference>
<feature type="domain" description="3'-5' exonuclease" evidence="18">
    <location>
        <begin position="356"/>
        <end position="536"/>
    </location>
</feature>
<organism evidence="21 22">
    <name type="scientific">Neolewinella aurantiaca</name>
    <dbReference type="NCBI Taxonomy" id="2602767"/>
    <lineage>
        <taxon>Bacteria</taxon>
        <taxon>Pseudomonadati</taxon>
        <taxon>Bacteroidota</taxon>
        <taxon>Saprospiria</taxon>
        <taxon>Saprospirales</taxon>
        <taxon>Lewinellaceae</taxon>
        <taxon>Neolewinella</taxon>
    </lineage>
</organism>
<dbReference type="Gene3D" id="1.10.150.20">
    <property type="entry name" value="5' to 3' exonuclease, C-terminal subdomain"/>
    <property type="match status" value="2"/>
</dbReference>
<evidence type="ECO:0000256" key="5">
    <source>
        <dbReference type="ARBA" id="ARBA00022695"/>
    </source>
</evidence>
<dbReference type="InterPro" id="IPR001098">
    <property type="entry name" value="DNA-dir_DNA_pol_A_palm_dom"/>
</dbReference>
<evidence type="ECO:0000256" key="11">
    <source>
        <dbReference type="ARBA" id="ARBA00022932"/>
    </source>
</evidence>
<evidence type="ECO:0000256" key="2">
    <source>
        <dbReference type="ARBA" id="ARBA00012417"/>
    </source>
</evidence>
<dbReference type="NCBIfam" id="NF004397">
    <property type="entry name" value="PRK05755.1"/>
    <property type="match status" value="1"/>
</dbReference>
<dbReference type="SUPFAM" id="SSF53098">
    <property type="entry name" value="Ribonuclease H-like"/>
    <property type="match status" value="1"/>
</dbReference>
<dbReference type="Pfam" id="PF01367">
    <property type="entry name" value="5_3_exonuc"/>
    <property type="match status" value="1"/>
</dbReference>
<evidence type="ECO:0000256" key="9">
    <source>
        <dbReference type="ARBA" id="ARBA00022801"/>
    </source>
</evidence>
<dbReference type="Proteomes" id="UP000321907">
    <property type="component" value="Unassembled WGS sequence"/>
</dbReference>
<evidence type="ECO:0000256" key="1">
    <source>
        <dbReference type="ARBA" id="ARBA00007705"/>
    </source>
</evidence>
<reference evidence="21 22" key="1">
    <citation type="submission" date="2019-08" db="EMBL/GenBank/DDBJ databases">
        <title>Lewinella sp. strain SSH13 Genome sequencing and assembly.</title>
        <authorList>
            <person name="Kim I."/>
        </authorList>
    </citation>
    <scope>NUCLEOTIDE SEQUENCE [LARGE SCALE GENOMIC DNA]</scope>
    <source>
        <strain evidence="21 22">SSH13</strain>
    </source>
</reference>
<protein>
    <recommendedName>
        <fullName evidence="3 15">DNA polymerase I</fullName>
        <ecNumber evidence="2 15">2.7.7.7</ecNumber>
    </recommendedName>
</protein>
<dbReference type="InterPro" id="IPR036397">
    <property type="entry name" value="RNaseH_sf"/>
</dbReference>
<dbReference type="InterPro" id="IPR020045">
    <property type="entry name" value="DNA_polI_H3TH"/>
</dbReference>
<dbReference type="NCBIfam" id="TIGR00593">
    <property type="entry name" value="pola"/>
    <property type="match status" value="1"/>
</dbReference>
<comment type="function">
    <text evidence="16">In addition to polymerase activity, this DNA polymerase exhibits 3'-5' and 5'-3' exonuclease activity.</text>
</comment>
<dbReference type="SMART" id="SM00474">
    <property type="entry name" value="35EXOc"/>
    <property type="match status" value="1"/>
</dbReference>
<dbReference type="GO" id="GO:0008408">
    <property type="term" value="F:3'-5' exonuclease activity"/>
    <property type="evidence" value="ECO:0007669"/>
    <property type="project" value="UniProtKB-UniRule"/>
</dbReference>
<evidence type="ECO:0000259" key="19">
    <source>
        <dbReference type="SMART" id="SM00475"/>
    </source>
</evidence>
<dbReference type="InterPro" id="IPR008918">
    <property type="entry name" value="HhH2"/>
</dbReference>
<dbReference type="InterPro" id="IPR002298">
    <property type="entry name" value="DNA_polymerase_A"/>
</dbReference>
<dbReference type="Gene3D" id="3.40.50.1010">
    <property type="entry name" value="5'-nuclease"/>
    <property type="match status" value="1"/>
</dbReference>
<evidence type="ECO:0000256" key="7">
    <source>
        <dbReference type="ARBA" id="ARBA00022722"/>
    </source>
</evidence>
<evidence type="ECO:0000256" key="6">
    <source>
        <dbReference type="ARBA" id="ARBA00022705"/>
    </source>
</evidence>
<comment type="caution">
    <text evidence="21">The sequence shown here is derived from an EMBL/GenBank/DDBJ whole genome shotgun (WGS) entry which is preliminary data.</text>
</comment>
<dbReference type="OrthoDB" id="9806424at2"/>
<dbReference type="CDD" id="cd09898">
    <property type="entry name" value="H3TH_53EXO"/>
    <property type="match status" value="1"/>
</dbReference>
<dbReference type="InterPro" id="IPR029060">
    <property type="entry name" value="PIN-like_dom_sf"/>
</dbReference>
<evidence type="ECO:0000256" key="16">
    <source>
        <dbReference type="RuleBase" id="RU004460"/>
    </source>
</evidence>
<dbReference type="GO" id="GO:0003677">
    <property type="term" value="F:DNA binding"/>
    <property type="evidence" value="ECO:0007669"/>
    <property type="project" value="UniProtKB-UniRule"/>
</dbReference>
<evidence type="ECO:0000259" key="18">
    <source>
        <dbReference type="SMART" id="SM00474"/>
    </source>
</evidence>
<feature type="domain" description="DNA-directed DNA polymerase family A palm" evidence="20">
    <location>
        <begin position="705"/>
        <end position="912"/>
    </location>
</feature>
<keyword evidence="10 16" id="KW-0269">Exonuclease</keyword>
<dbReference type="InterPro" id="IPR002562">
    <property type="entry name" value="3'-5'_exonuclease_dom"/>
</dbReference>
<keyword evidence="6 16" id="KW-0235">DNA replication</keyword>
<feature type="compositionally biased region" description="Low complexity" evidence="17">
    <location>
        <begin position="312"/>
        <end position="328"/>
    </location>
</feature>
<dbReference type="Pfam" id="PF00476">
    <property type="entry name" value="DNA_pol_A"/>
    <property type="match status" value="1"/>
</dbReference>
<keyword evidence="4 16" id="KW-0808">Transferase</keyword>
<proteinExistence type="inferred from homology"/>
<keyword evidence="22" id="KW-1185">Reference proteome</keyword>
<dbReference type="PRINTS" id="PR00868">
    <property type="entry name" value="DNAPOLI"/>
</dbReference>
<dbReference type="InterPro" id="IPR002421">
    <property type="entry name" value="5-3_exonuclease"/>
</dbReference>
<sequence>MSDTNDKKLFLLDGHALVYRAHFAFINRPMINGKGVNTSAMFGFTRTLWDLMKNQNPTHLAVVFDPSGPTFRNEIASDYKANREETPDDIVVAFPYVHQILQGFNIPIIIIDNYEADDVIGTLAKQAAREGFEVYMVTPDKDYGQLVEEDIYMYKPSRMGNGIDILGVEEIKAKWGIEHPEQVIDMLGLIGDKVDNIPGVPGIGPKTAEKFIKQFGSMEVLLDSTDEIKGKNQERLREFREQALQSKKLATIITDVPGVTFHEEAYRIENFDREHLTDIFRELEFRSIANDILGVKDEPASKAGAQGNLFAPSADPAPAAAPTSAGSRAAKKGSRYAKPAAHALADNHIGNTEQVYKKIETPEERAALIAELKQQKLYAFDTETTSVDATSAELVGLSFSWKEGEAYYVPVPADRPGAEAIVAEFAELLADENTEKVGQNIKYDLTMLERYGAPVKGKLLDTMVMHYLLHPDKRHKMDLLSEEYLNYKPVPIETLIGKGKKQLTMRDVSVDKVVDYACEDADITLRLYKALWPELEEEGLVELYETIEAPLIPVLKNIELNGVKLNVPFLEEYSKTLSGEIQGLQNEIYDEAGSPFNIGSPKQIGEILFGRMELPYKGKKTATGQFKTDEATLLDLAGEAPIVQKILRYRSLTKLLSTYVDALPLLVNKETDRVHSSFNQTVAATGRLSSSNPNLQNIPMRTPQGAEIRKAFVPTDENHTLIASDYSQIELRLVAALSGDKGMVDAFQEGRDIHTATAALVFDVPFEEVTRHQRNQAKTINFAILYGAGATRLMQQLEITRKEASELIKNYYERFPGLKQFMATSVETAREEGYAMTLLGRKRGLRDINSKSGLTRSIAERMAMNTPIQGTAADMIKVAMIRIDKALKEGAFKTKMIMQVHDELVFDAPKDEVDRVVPIIEQLMREAIPDLSVPIVVETDMGDNWLEAH</sequence>
<dbReference type="Gene3D" id="3.30.420.10">
    <property type="entry name" value="Ribonuclease H-like superfamily/Ribonuclease H"/>
    <property type="match status" value="1"/>
</dbReference>
<dbReference type="GO" id="GO:0008409">
    <property type="term" value="F:5'-3' exonuclease activity"/>
    <property type="evidence" value="ECO:0007669"/>
    <property type="project" value="UniProtKB-UniRule"/>
</dbReference>
<dbReference type="Gene3D" id="1.20.1060.10">
    <property type="entry name" value="Taq DNA Polymerase, Chain T, domain 4"/>
    <property type="match status" value="1"/>
</dbReference>
<dbReference type="SMART" id="SM00475">
    <property type="entry name" value="53EXOc"/>
    <property type="match status" value="1"/>
</dbReference>
<dbReference type="InterPro" id="IPR020046">
    <property type="entry name" value="5-3_exonucl_a-hlix_arch_N"/>
</dbReference>
<keyword evidence="9 16" id="KW-0378">Hydrolase</keyword>
<evidence type="ECO:0000256" key="3">
    <source>
        <dbReference type="ARBA" id="ARBA00020311"/>
    </source>
</evidence>
<dbReference type="Pfam" id="PF02739">
    <property type="entry name" value="5_3_exonuc_N"/>
    <property type="match status" value="1"/>
</dbReference>
<dbReference type="InterPro" id="IPR036279">
    <property type="entry name" value="5-3_exonuclease_C_sf"/>
</dbReference>
<dbReference type="CDD" id="cd06139">
    <property type="entry name" value="DNA_polA_I_Ecoli_like_exo"/>
    <property type="match status" value="1"/>
</dbReference>
<dbReference type="InterPro" id="IPR043502">
    <property type="entry name" value="DNA/RNA_pol_sf"/>
</dbReference>
<evidence type="ECO:0000256" key="17">
    <source>
        <dbReference type="SAM" id="MobiDB-lite"/>
    </source>
</evidence>
<dbReference type="GO" id="GO:0006261">
    <property type="term" value="P:DNA-templated DNA replication"/>
    <property type="evidence" value="ECO:0007669"/>
    <property type="project" value="UniProtKB-UniRule"/>
</dbReference>